<keyword evidence="1" id="KW-0479">Metal-binding</keyword>
<keyword evidence="5" id="KW-1185">Reference proteome</keyword>
<dbReference type="InterPro" id="IPR027443">
    <property type="entry name" value="IPNS-like_sf"/>
</dbReference>
<dbReference type="GO" id="GO:0046872">
    <property type="term" value="F:metal ion binding"/>
    <property type="evidence" value="ECO:0007669"/>
    <property type="project" value="UniProtKB-KW"/>
</dbReference>
<dbReference type="EMBL" id="JAVXUO010002767">
    <property type="protein sequence ID" value="KAK2969900.1"/>
    <property type="molecule type" value="Genomic_DNA"/>
</dbReference>
<feature type="domain" description="Non-haem dioxygenase N-terminal" evidence="3">
    <location>
        <begin position="2"/>
        <end position="52"/>
    </location>
</feature>
<evidence type="ECO:0000313" key="4">
    <source>
        <dbReference type="EMBL" id="KAK2969900.1"/>
    </source>
</evidence>
<evidence type="ECO:0000256" key="1">
    <source>
        <dbReference type="ARBA" id="ARBA00022723"/>
    </source>
</evidence>
<keyword evidence="2" id="KW-0408">Iron</keyword>
<name>A0AA88U4A4_9ASTE</name>
<dbReference type="Proteomes" id="UP001187471">
    <property type="component" value="Unassembled WGS sequence"/>
</dbReference>
<evidence type="ECO:0000259" key="3">
    <source>
        <dbReference type="Pfam" id="PF14226"/>
    </source>
</evidence>
<evidence type="ECO:0000313" key="5">
    <source>
        <dbReference type="Proteomes" id="UP001187471"/>
    </source>
</evidence>
<dbReference type="InterPro" id="IPR026992">
    <property type="entry name" value="DIOX_N"/>
</dbReference>
<accession>A0AA88U4A4</accession>
<gene>
    <name evidence="4" type="ORF">RJ640_009846</name>
</gene>
<dbReference type="AlphaFoldDB" id="A0AA88U4A4"/>
<sequence>MVAEIGEACEKWGAFQEINQGLPLELHVKFELAMKKFFAQSTKEKRKLRKDNGDVKTTFYISLDGPVAISSLPEIIGPPPGRGRDNTPHS</sequence>
<reference evidence="4" key="1">
    <citation type="submission" date="2022-12" db="EMBL/GenBank/DDBJ databases">
        <title>Draft genome assemblies for two species of Escallonia (Escalloniales).</title>
        <authorList>
            <person name="Chanderbali A."/>
            <person name="Dervinis C."/>
            <person name="Anghel I."/>
            <person name="Soltis D."/>
            <person name="Soltis P."/>
            <person name="Zapata F."/>
        </authorList>
    </citation>
    <scope>NUCLEOTIDE SEQUENCE</scope>
    <source>
        <strain evidence="4">UCBG92.1500</strain>
        <tissue evidence="4">Leaf</tissue>
    </source>
</reference>
<dbReference type="Pfam" id="PF14226">
    <property type="entry name" value="DIOX_N"/>
    <property type="match status" value="1"/>
</dbReference>
<proteinExistence type="predicted"/>
<protein>
    <recommendedName>
        <fullName evidence="3">Non-haem dioxygenase N-terminal domain-containing protein</fullName>
    </recommendedName>
</protein>
<organism evidence="4 5">
    <name type="scientific">Escallonia rubra</name>
    <dbReference type="NCBI Taxonomy" id="112253"/>
    <lineage>
        <taxon>Eukaryota</taxon>
        <taxon>Viridiplantae</taxon>
        <taxon>Streptophyta</taxon>
        <taxon>Embryophyta</taxon>
        <taxon>Tracheophyta</taxon>
        <taxon>Spermatophyta</taxon>
        <taxon>Magnoliopsida</taxon>
        <taxon>eudicotyledons</taxon>
        <taxon>Gunneridae</taxon>
        <taxon>Pentapetalae</taxon>
        <taxon>asterids</taxon>
        <taxon>campanulids</taxon>
        <taxon>Escalloniales</taxon>
        <taxon>Escalloniaceae</taxon>
        <taxon>Escallonia</taxon>
    </lineage>
</organism>
<dbReference type="SUPFAM" id="SSF51197">
    <property type="entry name" value="Clavaminate synthase-like"/>
    <property type="match status" value="1"/>
</dbReference>
<dbReference type="Gene3D" id="2.60.120.330">
    <property type="entry name" value="B-lactam Antibiotic, Isopenicillin N Synthase, Chain"/>
    <property type="match status" value="1"/>
</dbReference>
<evidence type="ECO:0000256" key="2">
    <source>
        <dbReference type="ARBA" id="ARBA00023004"/>
    </source>
</evidence>
<comment type="caution">
    <text evidence="4">The sequence shown here is derived from an EMBL/GenBank/DDBJ whole genome shotgun (WGS) entry which is preliminary data.</text>
</comment>